<dbReference type="SUPFAM" id="SSF52540">
    <property type="entry name" value="P-loop containing nucleoside triphosphate hydrolases"/>
    <property type="match status" value="1"/>
</dbReference>
<dbReference type="OrthoDB" id="8954335at2759"/>
<evidence type="ECO:0000313" key="3">
    <source>
        <dbReference type="Proteomes" id="UP000663834"/>
    </source>
</evidence>
<gene>
    <name evidence="2" type="ORF">KQP761_LOCUS20002</name>
</gene>
<dbReference type="EMBL" id="CAJNOW010010359">
    <property type="protein sequence ID" value="CAF1579468.1"/>
    <property type="molecule type" value="Genomic_DNA"/>
</dbReference>
<reference evidence="2" key="1">
    <citation type="submission" date="2021-02" db="EMBL/GenBank/DDBJ databases">
        <authorList>
            <person name="Nowell W R."/>
        </authorList>
    </citation>
    <scope>NUCLEOTIDE SEQUENCE</scope>
</reference>
<dbReference type="PANTHER" id="PTHR32046:SF11">
    <property type="entry name" value="IMMUNE-ASSOCIATED NUCLEOTIDE-BINDING PROTEIN 10-LIKE"/>
    <property type="match status" value="1"/>
</dbReference>
<dbReference type="Proteomes" id="UP000663834">
    <property type="component" value="Unassembled WGS sequence"/>
</dbReference>
<dbReference type="PROSITE" id="PS00675">
    <property type="entry name" value="SIGMA54_INTERACT_1"/>
    <property type="match status" value="1"/>
</dbReference>
<comment type="caution">
    <text evidence="2">The sequence shown here is derived from an EMBL/GenBank/DDBJ whole genome shotgun (WGS) entry which is preliminary data.</text>
</comment>
<dbReference type="Gene3D" id="3.40.50.300">
    <property type="entry name" value="P-loop containing nucleotide triphosphate hydrolases"/>
    <property type="match status" value="1"/>
</dbReference>
<evidence type="ECO:0000256" key="1">
    <source>
        <dbReference type="SAM" id="Coils"/>
    </source>
</evidence>
<evidence type="ECO:0000313" key="2">
    <source>
        <dbReference type="EMBL" id="CAF1579468.1"/>
    </source>
</evidence>
<name>A0A815Z9I7_9BILA</name>
<evidence type="ECO:0008006" key="4">
    <source>
        <dbReference type="Google" id="ProtNLM"/>
    </source>
</evidence>
<dbReference type="InterPro" id="IPR025662">
    <property type="entry name" value="Sigma_54_int_dom_ATP-bd_1"/>
</dbReference>
<dbReference type="InterPro" id="IPR027417">
    <property type="entry name" value="P-loop_NTPase"/>
</dbReference>
<protein>
    <recommendedName>
        <fullName evidence="4">G domain-containing protein</fullName>
    </recommendedName>
</protein>
<organism evidence="2 3">
    <name type="scientific">Rotaria magnacalcarata</name>
    <dbReference type="NCBI Taxonomy" id="392030"/>
    <lineage>
        <taxon>Eukaryota</taxon>
        <taxon>Metazoa</taxon>
        <taxon>Spiralia</taxon>
        <taxon>Gnathifera</taxon>
        <taxon>Rotifera</taxon>
        <taxon>Eurotatoria</taxon>
        <taxon>Bdelloidea</taxon>
        <taxon>Philodinida</taxon>
        <taxon>Philodinidae</taxon>
        <taxon>Rotaria</taxon>
    </lineage>
</organism>
<keyword evidence="1" id="KW-0175">Coiled coil</keyword>
<sequence>MATNENFLPTCDPGLTPIAATRSSTFTPRRAIDSSGQVGSFYDAYNDRVLSDSNKYIVKEQVYPKKKSRCFLKSVDLNESCNLLKQMNMNDELRLSIALQMAKPSGVGALINYTDRIDKYTRFLCYTYYSKTDYLPDNVFNSLNRIKQQRPDAQATHMIVLVNWGIDAVAVLQLPSDDQQTEGNEYVLQKICISLSDDCSELMLSNQEEAFLKNIYCRKVFSNIAGLTEINSIIEFHDHIKLLTSSGDSLRPYNYNLYPIENFYITNSGLKFTLIEIPKQSILKIESYLLPLVFNFNKLNKNMYQDFQNIRQYLKNEHKNILTCREDSKKMYTIEIDRIRKLVTAFRRGEIDERAFRKDLQEDQTRSLSSMLSNDIENVNKMMKKESLIKSLLDEEFIYMNANDRGIEKTDDIRTLEDKLLKGAGCVRLICSNDNLYAINQTQWCEHRDQMLKERKGNKNIQLVYADFSYCSYELNQFITLSSAEKKKTVSTPEPKKKLTLQKPTCDESINILLLGESGVGKSTFINAFVNYLKFDDLIHAEKNPTVLIPVSFTIAIGDNFTEHAIKHEGEDTLSNEDHDDLGRSVTQNCKSYVFTLKDGKNRRQKLRIIDTPGIGDTQGSNQDDKNMQHVLSYINNLTHLNAICILLKPNNSRLTVFFRSCFTQLIDMLSENICDRIIFCFTNSRSTFYTPGNTGPLIKALLNSSPAKQIRFAKENTFCFDSESFRYLVAKLNRIKFNSMEEADYNSSWEKSMTELNRFIGYIRSNMADPIILNESHSVKHAQLMANSMIRPMLEAMRNTIRNIILLNERSHKTSIELCPKIIKGTTAICLECPRKCIKICDFWVAIDGLHVVQNKCRTCLCDPSQHYRIDYELEYKEIENSAKPTEEDMKKLLHSLYEASPKFGYFLLQSVGNSQRDPFLLGFERMIKEESDICDQKTSYKFNLDLVEQLQVLKNSYEKEKKKLDAKKMTIELDDIYQKIENVNKHRIIDLQMNAIRQWHKFMVKYYESDVPISKEIQ</sequence>
<accession>A0A815Z9I7</accession>
<proteinExistence type="predicted"/>
<dbReference type="PANTHER" id="PTHR32046">
    <property type="entry name" value="G DOMAIN-CONTAINING PROTEIN"/>
    <property type="match status" value="1"/>
</dbReference>
<feature type="coiled-coil region" evidence="1">
    <location>
        <begin position="945"/>
        <end position="976"/>
    </location>
</feature>
<dbReference type="AlphaFoldDB" id="A0A815Z9I7"/>